<evidence type="ECO:0000256" key="7">
    <source>
        <dbReference type="ARBA" id="ARBA00022989"/>
    </source>
</evidence>
<reference evidence="12 13" key="1">
    <citation type="submission" date="2020-02" db="EMBL/GenBank/DDBJ databases">
        <title>Paraburkholderia simonii sp. nov. and Paraburkholderia youngii sp. nov. Brazilian and Mexican Mimosa-associated rhizobia.</title>
        <authorList>
            <person name="Mavima L."/>
            <person name="Beukes C.W."/>
            <person name="Chan W.Y."/>
            <person name="Palmer M."/>
            <person name="De Meyer S.E."/>
            <person name="James E.K."/>
            <person name="Venter S.N."/>
            <person name="Steenkamp E.T."/>
        </authorList>
    </citation>
    <scope>NUCLEOTIDE SEQUENCE [LARGE SCALE GENOMIC DNA]</scope>
    <source>
        <strain evidence="12 13">JPY169</strain>
    </source>
</reference>
<evidence type="ECO:0000313" key="13">
    <source>
        <dbReference type="Proteomes" id="UP000594380"/>
    </source>
</evidence>
<keyword evidence="10" id="KW-0449">Lipoprotein</keyword>
<dbReference type="Proteomes" id="UP000594380">
    <property type="component" value="Unassembled WGS sequence"/>
</dbReference>
<keyword evidence="9" id="KW-0564">Palmitate</keyword>
<proteinExistence type="inferred from homology"/>
<comment type="subcellular location">
    <subcellularLocation>
        <location evidence="1">Membrane</location>
        <topology evidence="1">Multi-pass membrane protein</topology>
    </subcellularLocation>
</comment>
<dbReference type="AlphaFoldDB" id="A0A7Y6K113"/>
<evidence type="ECO:0000256" key="10">
    <source>
        <dbReference type="ARBA" id="ARBA00023288"/>
    </source>
</evidence>
<dbReference type="Pfam" id="PF17090">
    <property type="entry name" value="Ytca"/>
    <property type="match status" value="1"/>
</dbReference>
<feature type="transmembrane region" description="Helical" evidence="11">
    <location>
        <begin position="68"/>
        <end position="87"/>
    </location>
</feature>
<keyword evidence="6" id="KW-0732">Signal</keyword>
<evidence type="ECO:0000256" key="2">
    <source>
        <dbReference type="ARBA" id="ARBA00008208"/>
    </source>
</evidence>
<evidence type="ECO:0000313" key="12">
    <source>
        <dbReference type="EMBL" id="NUY02437.1"/>
    </source>
</evidence>
<evidence type="ECO:0000256" key="4">
    <source>
        <dbReference type="ARBA" id="ARBA00022475"/>
    </source>
</evidence>
<protein>
    <recommendedName>
        <fullName evidence="3">Uncharacterized protein YtcA</fullName>
    </recommendedName>
</protein>
<evidence type="ECO:0000256" key="3">
    <source>
        <dbReference type="ARBA" id="ARBA00021237"/>
    </source>
</evidence>
<comment type="similarity">
    <text evidence="2">Belongs to the YtcA family.</text>
</comment>
<feature type="transmembrane region" description="Helical" evidence="11">
    <location>
        <begin position="34"/>
        <end position="56"/>
    </location>
</feature>
<evidence type="ECO:0000256" key="1">
    <source>
        <dbReference type="ARBA" id="ARBA00004141"/>
    </source>
</evidence>
<evidence type="ECO:0000256" key="6">
    <source>
        <dbReference type="ARBA" id="ARBA00022729"/>
    </source>
</evidence>
<dbReference type="EMBL" id="JAALDK010000001">
    <property type="protein sequence ID" value="NUY02437.1"/>
    <property type="molecule type" value="Genomic_DNA"/>
</dbReference>
<dbReference type="InterPro" id="IPR031381">
    <property type="entry name" value="YtcA"/>
</dbReference>
<keyword evidence="7 11" id="KW-1133">Transmembrane helix</keyword>
<dbReference type="GO" id="GO:0016020">
    <property type="term" value="C:membrane"/>
    <property type="evidence" value="ECO:0007669"/>
    <property type="project" value="UniProtKB-SubCell"/>
</dbReference>
<accession>A0A7Y6K113</accession>
<evidence type="ECO:0000256" key="5">
    <source>
        <dbReference type="ARBA" id="ARBA00022692"/>
    </source>
</evidence>
<evidence type="ECO:0000256" key="9">
    <source>
        <dbReference type="ARBA" id="ARBA00023139"/>
    </source>
</evidence>
<dbReference type="RefSeq" id="WP_176108802.1">
    <property type="nucleotide sequence ID" value="NZ_JAALDK010000001.1"/>
</dbReference>
<evidence type="ECO:0000256" key="11">
    <source>
        <dbReference type="SAM" id="Phobius"/>
    </source>
</evidence>
<comment type="caution">
    <text evidence="12">The sequence shown here is derived from an EMBL/GenBank/DDBJ whole genome shotgun (WGS) entry which is preliminary data.</text>
</comment>
<organism evidence="12 13">
    <name type="scientific">Paraburkholderia youngii</name>
    <dbReference type="NCBI Taxonomy" id="2782701"/>
    <lineage>
        <taxon>Bacteria</taxon>
        <taxon>Pseudomonadati</taxon>
        <taxon>Pseudomonadota</taxon>
        <taxon>Betaproteobacteria</taxon>
        <taxon>Burkholderiales</taxon>
        <taxon>Burkholderiaceae</taxon>
        <taxon>Paraburkholderia</taxon>
    </lineage>
</organism>
<keyword evidence="8 11" id="KW-0472">Membrane</keyword>
<keyword evidence="5 11" id="KW-0812">Transmembrane</keyword>
<evidence type="ECO:0000256" key="8">
    <source>
        <dbReference type="ARBA" id="ARBA00023136"/>
    </source>
</evidence>
<name>A0A7Y6K113_9BURK</name>
<sequence>MALSNPLRLVTLTAVGLLLGGCTFAPSIPVFGAAFPDWLFCIVGGVAGTVIVHVALGRRGARGVLEPVAVSYPALCALFAMAAWLIFFSH</sequence>
<dbReference type="GeneID" id="301103145"/>
<keyword evidence="4" id="KW-1003">Cell membrane</keyword>
<gene>
    <name evidence="12" type="ORF">G5S42_22650</name>
</gene>